<keyword evidence="2" id="KW-1185">Reference proteome</keyword>
<proteinExistence type="predicted"/>
<evidence type="ECO:0000313" key="1">
    <source>
        <dbReference type="EMBL" id="WEW62023.1"/>
    </source>
</evidence>
<accession>A0AAF0ILR3</accession>
<gene>
    <name evidence="1" type="ORF">PRK78_007523</name>
</gene>
<reference evidence="1" key="1">
    <citation type="submission" date="2023-03" db="EMBL/GenBank/DDBJ databases">
        <title>Emydomyces testavorans Genome Sequence.</title>
        <authorList>
            <person name="Hoyer L."/>
        </authorList>
    </citation>
    <scope>NUCLEOTIDE SEQUENCE</scope>
    <source>
        <strain evidence="1">16-2883</strain>
    </source>
</reference>
<dbReference type="EMBL" id="CP120631">
    <property type="protein sequence ID" value="WEW62023.1"/>
    <property type="molecule type" value="Genomic_DNA"/>
</dbReference>
<protein>
    <submittedName>
        <fullName evidence="1">Uncharacterized protein</fullName>
    </submittedName>
</protein>
<dbReference type="Proteomes" id="UP001219355">
    <property type="component" value="Chromosome 5"/>
</dbReference>
<evidence type="ECO:0000313" key="2">
    <source>
        <dbReference type="Proteomes" id="UP001219355"/>
    </source>
</evidence>
<organism evidence="1 2">
    <name type="scientific">Emydomyces testavorans</name>
    <dbReference type="NCBI Taxonomy" id="2070801"/>
    <lineage>
        <taxon>Eukaryota</taxon>
        <taxon>Fungi</taxon>
        <taxon>Dikarya</taxon>
        <taxon>Ascomycota</taxon>
        <taxon>Pezizomycotina</taxon>
        <taxon>Eurotiomycetes</taxon>
        <taxon>Eurotiomycetidae</taxon>
        <taxon>Onygenales</taxon>
        <taxon>Nannizziopsiaceae</taxon>
        <taxon>Emydomyces</taxon>
    </lineage>
</organism>
<name>A0AAF0ILR3_9EURO</name>
<sequence length="131" mass="15392">MASALNADHIYDGLWRFEREVRLRYPHLDKVMQSLRDEHGGVPAIHLIDLWPSIVDRRIFHSKVQTDAFERILERWQDSKNLGKEFAFLHSFDSEGSLSKTWQLPYSTEENAVKTAEGMKKWLQKRRGAQP</sequence>
<dbReference type="AlphaFoldDB" id="A0AAF0ILR3"/>